<evidence type="ECO:0000313" key="3">
    <source>
        <dbReference type="Proteomes" id="UP001589692"/>
    </source>
</evidence>
<feature type="region of interest" description="Disordered" evidence="1">
    <location>
        <begin position="1"/>
        <end position="57"/>
    </location>
</feature>
<reference evidence="2 3" key="1">
    <citation type="submission" date="2024-09" db="EMBL/GenBank/DDBJ databases">
        <authorList>
            <person name="Sun Q."/>
            <person name="Mori K."/>
        </authorList>
    </citation>
    <scope>NUCLEOTIDE SEQUENCE [LARGE SCALE GENOMIC DNA]</scope>
    <source>
        <strain evidence="2 3">TBRC 4938</strain>
    </source>
</reference>
<evidence type="ECO:0000256" key="1">
    <source>
        <dbReference type="SAM" id="MobiDB-lite"/>
    </source>
</evidence>
<dbReference type="EMBL" id="JBHMAA010000015">
    <property type="protein sequence ID" value="MFB9950032.1"/>
    <property type="molecule type" value="Genomic_DNA"/>
</dbReference>
<keyword evidence="3" id="KW-1185">Reference proteome</keyword>
<comment type="caution">
    <text evidence="2">The sequence shown here is derived from an EMBL/GenBank/DDBJ whole genome shotgun (WGS) entry which is preliminary data.</text>
</comment>
<accession>A0ABV6AJJ4</accession>
<evidence type="ECO:0000313" key="2">
    <source>
        <dbReference type="EMBL" id="MFB9950032.1"/>
    </source>
</evidence>
<dbReference type="RefSeq" id="WP_377261805.1">
    <property type="nucleotide sequence ID" value="NZ_JBHMAA010000015.1"/>
</dbReference>
<organism evidence="2 3">
    <name type="scientific">Rhizobium puerariae</name>
    <dbReference type="NCBI Taxonomy" id="1585791"/>
    <lineage>
        <taxon>Bacteria</taxon>
        <taxon>Pseudomonadati</taxon>
        <taxon>Pseudomonadota</taxon>
        <taxon>Alphaproteobacteria</taxon>
        <taxon>Hyphomicrobiales</taxon>
        <taxon>Rhizobiaceae</taxon>
        <taxon>Rhizobium/Agrobacterium group</taxon>
        <taxon>Rhizobium</taxon>
    </lineage>
</organism>
<proteinExistence type="predicted"/>
<protein>
    <submittedName>
        <fullName evidence="2">Uncharacterized protein</fullName>
    </submittedName>
</protein>
<gene>
    <name evidence="2" type="ORF">ACFFP0_14310</name>
</gene>
<sequence length="222" mass="23437">MADLDPAHLLFPTDAPAKPAAPADNGLRPPTLTPTWTVKAPAPAAPPHRSAGQTPADPAEMLFGEEARKPSEKAGQDFLTDSSGKFAEVVACMDQAVIEAFSEGDRPRGEALKLARDAIIDDAIDHGTDKQTVNEAFAALQEVNKASFGDLSEEQLAASYSAGMAAVQAASISDDDLNAARAFIRDMEEIAPGTIASLERRGAGNDIRIIKKAVAEARRRGY</sequence>
<name>A0ABV6AJJ4_9HYPH</name>
<dbReference type="Proteomes" id="UP001589692">
    <property type="component" value="Unassembled WGS sequence"/>
</dbReference>